<reference evidence="6 7" key="1">
    <citation type="submission" date="2022-12" db="EMBL/GenBank/DDBJ databases">
        <title>Metagenome assembled genome from gulf of manar.</title>
        <authorList>
            <person name="Kohli P."/>
            <person name="Pk S."/>
            <person name="Venkata Ramana C."/>
            <person name="Sasikala C."/>
        </authorList>
    </citation>
    <scope>NUCLEOTIDE SEQUENCE [LARGE SCALE GENOMIC DNA]</scope>
    <source>
        <strain evidence="6">JB008</strain>
    </source>
</reference>
<evidence type="ECO:0000256" key="2">
    <source>
        <dbReference type="ARBA" id="ARBA00007639"/>
    </source>
</evidence>
<dbReference type="AlphaFoldDB" id="A0AAJ1MLQ7"/>
<protein>
    <submittedName>
        <fullName evidence="6">ABC transporter substrate-binding protein</fullName>
    </submittedName>
</protein>
<dbReference type="GO" id="GO:0030313">
    <property type="term" value="C:cell envelope"/>
    <property type="evidence" value="ECO:0007669"/>
    <property type="project" value="UniProtKB-SubCell"/>
</dbReference>
<dbReference type="InterPro" id="IPR028082">
    <property type="entry name" value="Peripla_BP_I"/>
</dbReference>
<dbReference type="Proteomes" id="UP001221217">
    <property type="component" value="Unassembled WGS sequence"/>
</dbReference>
<comment type="similarity">
    <text evidence="2">Belongs to the bacterial solute-binding protein 2 family.</text>
</comment>
<dbReference type="Pfam" id="PF13407">
    <property type="entry name" value="Peripla_BP_4"/>
    <property type="match status" value="1"/>
</dbReference>
<comment type="subcellular location">
    <subcellularLocation>
        <location evidence="1">Cell envelope</location>
    </subcellularLocation>
</comment>
<keyword evidence="3 4" id="KW-0732">Signal</keyword>
<name>A0AAJ1MLQ7_9SPIO</name>
<evidence type="ECO:0000256" key="1">
    <source>
        <dbReference type="ARBA" id="ARBA00004196"/>
    </source>
</evidence>
<accession>A0AAJ1MLQ7</accession>
<evidence type="ECO:0000256" key="3">
    <source>
        <dbReference type="ARBA" id="ARBA00022729"/>
    </source>
</evidence>
<dbReference type="GO" id="GO:0030246">
    <property type="term" value="F:carbohydrate binding"/>
    <property type="evidence" value="ECO:0007669"/>
    <property type="project" value="UniProtKB-ARBA"/>
</dbReference>
<dbReference type="InterPro" id="IPR025997">
    <property type="entry name" value="SBP_2_dom"/>
</dbReference>
<evidence type="ECO:0000313" key="6">
    <source>
        <dbReference type="EMBL" id="MDC7225920.1"/>
    </source>
</evidence>
<evidence type="ECO:0000256" key="4">
    <source>
        <dbReference type="SAM" id="SignalP"/>
    </source>
</evidence>
<dbReference type="PANTHER" id="PTHR46847:SF1">
    <property type="entry name" value="D-ALLOSE-BINDING PERIPLASMIC PROTEIN-RELATED"/>
    <property type="match status" value="1"/>
</dbReference>
<sequence>MKFFAKLSLVAVLICMTAMVFAAGQQEAAGPAGEKPYEIAVIIKATDSDFWQYLLVGALNYEVENPDLVNVTTYGPPSEADIAQQVTILEDVISTNPDGIVIASTSSDATVPALEMAYDKGIAIITVDNKVNTDKVHSFLATDNLVGGAMAAEKMVEYMKAEGIALKGKVGIVSAMAGIQVLTDRDGGFTARLNELAPDVEVLEPRYIDNDIVKALSATEDLITTYGDELIGIFADNNHSADGAARAIGEQKLQNKIILTGYDSDPEEVAAIKAGVLRAIMVQDPYGMGYKGVDSAVKVIEGGSLPEFVNTGVVAVTKENVNDSDVQGVLDPYSMKKY</sequence>
<organism evidence="6 7">
    <name type="scientific">Candidatus Thalassospirochaeta sargassi</name>
    <dbReference type="NCBI Taxonomy" id="3119039"/>
    <lineage>
        <taxon>Bacteria</taxon>
        <taxon>Pseudomonadati</taxon>
        <taxon>Spirochaetota</taxon>
        <taxon>Spirochaetia</taxon>
        <taxon>Spirochaetales</taxon>
        <taxon>Spirochaetaceae</taxon>
        <taxon>Candidatus Thalassospirochaeta</taxon>
    </lineage>
</organism>
<feature type="domain" description="Periplasmic binding protein" evidence="5">
    <location>
        <begin position="39"/>
        <end position="302"/>
    </location>
</feature>
<dbReference type="SUPFAM" id="SSF53822">
    <property type="entry name" value="Periplasmic binding protein-like I"/>
    <property type="match status" value="1"/>
</dbReference>
<dbReference type="PANTHER" id="PTHR46847">
    <property type="entry name" value="D-ALLOSE-BINDING PERIPLASMIC PROTEIN-RELATED"/>
    <property type="match status" value="1"/>
</dbReference>
<feature type="chain" id="PRO_5042459783" evidence="4">
    <location>
        <begin position="23"/>
        <end position="338"/>
    </location>
</feature>
<evidence type="ECO:0000313" key="7">
    <source>
        <dbReference type="Proteomes" id="UP001221217"/>
    </source>
</evidence>
<feature type="signal peptide" evidence="4">
    <location>
        <begin position="1"/>
        <end position="22"/>
    </location>
</feature>
<dbReference type="EMBL" id="JAQQAL010000010">
    <property type="protein sequence ID" value="MDC7225920.1"/>
    <property type="molecule type" value="Genomic_DNA"/>
</dbReference>
<evidence type="ECO:0000259" key="5">
    <source>
        <dbReference type="Pfam" id="PF13407"/>
    </source>
</evidence>
<dbReference type="CDD" id="cd20008">
    <property type="entry name" value="PBP1_ABC_sugar_binding-like"/>
    <property type="match status" value="1"/>
</dbReference>
<gene>
    <name evidence="6" type="ORF">PQJ61_04050</name>
</gene>
<comment type="caution">
    <text evidence="6">The sequence shown here is derived from an EMBL/GenBank/DDBJ whole genome shotgun (WGS) entry which is preliminary data.</text>
</comment>
<proteinExistence type="inferred from homology"/>
<dbReference type="Gene3D" id="3.40.50.2300">
    <property type="match status" value="2"/>
</dbReference>